<dbReference type="PANTHER" id="PTHR43439">
    <property type="entry name" value="PHENYLACETATE-COENZYME A LIGASE"/>
    <property type="match status" value="1"/>
</dbReference>
<dbReference type="InterPro" id="IPR020806">
    <property type="entry name" value="PKS_PP-bd"/>
</dbReference>
<dbReference type="SMART" id="SM00823">
    <property type="entry name" value="PKS_PP"/>
    <property type="match status" value="1"/>
</dbReference>
<dbReference type="HOGENOM" id="CLU_002220_1_0_1"/>
<dbReference type="InterPro" id="IPR009081">
    <property type="entry name" value="PP-bd_ACP"/>
</dbReference>
<evidence type="ECO:0000313" key="5">
    <source>
        <dbReference type="Proteomes" id="UP000053593"/>
    </source>
</evidence>
<dbReference type="InterPro" id="IPR051414">
    <property type="entry name" value="Adenylate-forming_Reductase"/>
</dbReference>
<dbReference type="SUPFAM" id="SSF51735">
    <property type="entry name" value="NAD(P)-binding Rossmann-fold domains"/>
    <property type="match status" value="1"/>
</dbReference>
<sequence length="1050" mass="115957">MNPPSFITSLPQLLRFHYERNAEKAIYVYAKDENPNSLREIKYLEFVRACHRASHIVRPRRTGQDDQVVAIVALMDTIVYTALAAGLMEAGLIPLLISPRNTAAAVVNLLIKSSCHRLLTTQSTLHDLIRKIQTELTSSNHKVVIEEVPALKDLFPKLGTETSKDPFEPYPSSKHPNPADTAVILHSSGSTGFPKAIPLTYEIILKGWASTPAASQLRIHNLRVGTMLLPTFHAMGFAIQLIFPVYLGITVAVYPPLVTKSEALPLTPTPDNVIDHFRRTGVDSCMAVPAMLQTWSQSTSSVDTLRSMRVVLTGGGPLAPATGDYLVSCGVKLRSLYGGTEIGSIEAWDLQDSSEDWSWHKFPNSPNIRWMPQGDGTFELQCLNTENYRVAVENLPDTKGYATSDLWKPHPTKPNLWEIVGRIDDVIIHASGEKTVPAPFENFVSQSPLVIGVIMFGRQRDQPGVLLEPSVDYQVDVKNEAEVVQFRDKIWPVIEEANKLMPAFSRVYKEMILIASPSKPLPRAGKGTVLRKEVYEQYKQEIDQIYNAVESTLGDHIEPPSDWEPSTVQRWLKIQIEDLCHTPVDVSKDIFDHGFDSLCATILRLRMMNALRAGSQLAASRLISQNVVYNHPTIIKLADFIVRLVQHPTENGSGKSHEAEIEDMISLYSQGLNTAITSRVETASKTVVLLTGSTGNLGAQILASLLENHSVGLERFEDKGLDIDLLSSGKLVHLEGESSQSKLGLADDVYHKLQDDLTVVIHNAWRLDFNLSLSSFEPHVCGTRNLIDLARSSRHASTLRFLFTSSVGSAQSWDSNSLGPYPERVVLDPQYAVGSGYGESKYVSERILAKSGLHVSSFRIGQITGSSPSGAWAMSDWLPMMIKSSLAIGVLPDAEGPISWAPVDAIAEAILDVAFAKEYAPLAINVVHPYPVSWTSVMQAVLESLISQKRLPPGSLRLVPFQTWVATLEKYAASASADKMANEIPAMKIIEFLRAMGQRSEGKKENTEALGGTLFGTKNICHFSERMRDLGPLNSGDADLWIKYWIRHGL</sequence>
<protein>
    <recommendedName>
        <fullName evidence="3">Carrier domain-containing protein</fullName>
    </recommendedName>
</protein>
<organism evidence="4 5">
    <name type="scientific">Collybiopsis luxurians FD-317 M1</name>
    <dbReference type="NCBI Taxonomy" id="944289"/>
    <lineage>
        <taxon>Eukaryota</taxon>
        <taxon>Fungi</taxon>
        <taxon>Dikarya</taxon>
        <taxon>Basidiomycota</taxon>
        <taxon>Agaricomycotina</taxon>
        <taxon>Agaricomycetes</taxon>
        <taxon>Agaricomycetidae</taxon>
        <taxon>Agaricales</taxon>
        <taxon>Marasmiineae</taxon>
        <taxon>Omphalotaceae</taxon>
        <taxon>Collybiopsis</taxon>
        <taxon>Collybiopsis luxurians</taxon>
    </lineage>
</organism>
<evidence type="ECO:0000256" key="2">
    <source>
        <dbReference type="ARBA" id="ARBA00022553"/>
    </source>
</evidence>
<dbReference type="Pfam" id="PF07993">
    <property type="entry name" value="NAD_binding_4"/>
    <property type="match status" value="1"/>
</dbReference>
<gene>
    <name evidence="4" type="ORF">GYMLUDRAFT_99487</name>
</gene>
<feature type="domain" description="Carrier" evidence="3">
    <location>
        <begin position="558"/>
        <end position="645"/>
    </location>
</feature>
<dbReference type="InterPro" id="IPR042099">
    <property type="entry name" value="ANL_N_sf"/>
</dbReference>
<dbReference type="SUPFAM" id="SSF56801">
    <property type="entry name" value="Acetyl-CoA synthetase-like"/>
    <property type="match status" value="1"/>
</dbReference>
<dbReference type="GO" id="GO:0031177">
    <property type="term" value="F:phosphopantetheine binding"/>
    <property type="evidence" value="ECO:0007669"/>
    <property type="project" value="InterPro"/>
</dbReference>
<dbReference type="Pfam" id="PF23562">
    <property type="entry name" value="AMP-binding_C_3"/>
    <property type="match status" value="1"/>
</dbReference>
<dbReference type="PROSITE" id="PS00455">
    <property type="entry name" value="AMP_BINDING"/>
    <property type="match status" value="1"/>
</dbReference>
<dbReference type="Pfam" id="PF00501">
    <property type="entry name" value="AMP-binding"/>
    <property type="match status" value="1"/>
</dbReference>
<keyword evidence="5" id="KW-1185">Reference proteome</keyword>
<dbReference type="InterPro" id="IPR013120">
    <property type="entry name" value="FAR_NAD-bd"/>
</dbReference>
<name>A0A0D0BZV7_9AGAR</name>
<dbReference type="PANTHER" id="PTHR43439:SF2">
    <property type="entry name" value="ENZYME, PUTATIVE (JCVI)-RELATED"/>
    <property type="match status" value="1"/>
</dbReference>
<reference evidence="4 5" key="1">
    <citation type="submission" date="2014-04" db="EMBL/GenBank/DDBJ databases">
        <title>Evolutionary Origins and Diversification of the Mycorrhizal Mutualists.</title>
        <authorList>
            <consortium name="DOE Joint Genome Institute"/>
            <consortium name="Mycorrhizal Genomics Consortium"/>
            <person name="Kohler A."/>
            <person name="Kuo A."/>
            <person name="Nagy L.G."/>
            <person name="Floudas D."/>
            <person name="Copeland A."/>
            <person name="Barry K.W."/>
            <person name="Cichocki N."/>
            <person name="Veneault-Fourrey C."/>
            <person name="LaButti K."/>
            <person name="Lindquist E.A."/>
            <person name="Lipzen A."/>
            <person name="Lundell T."/>
            <person name="Morin E."/>
            <person name="Murat C."/>
            <person name="Riley R."/>
            <person name="Ohm R."/>
            <person name="Sun H."/>
            <person name="Tunlid A."/>
            <person name="Henrissat B."/>
            <person name="Grigoriev I.V."/>
            <person name="Hibbett D.S."/>
            <person name="Martin F."/>
        </authorList>
    </citation>
    <scope>NUCLEOTIDE SEQUENCE [LARGE SCALE GENOMIC DNA]</scope>
    <source>
        <strain evidence="4 5">FD-317 M1</strain>
    </source>
</reference>
<dbReference type="Proteomes" id="UP000053593">
    <property type="component" value="Unassembled WGS sequence"/>
</dbReference>
<evidence type="ECO:0000256" key="1">
    <source>
        <dbReference type="ARBA" id="ARBA00022450"/>
    </source>
</evidence>
<dbReference type="InterPro" id="IPR036291">
    <property type="entry name" value="NAD(P)-bd_dom_sf"/>
</dbReference>
<evidence type="ECO:0000313" key="4">
    <source>
        <dbReference type="EMBL" id="KIK55489.1"/>
    </source>
</evidence>
<proteinExistence type="predicted"/>
<dbReference type="InterPro" id="IPR000873">
    <property type="entry name" value="AMP-dep_synth/lig_dom"/>
</dbReference>
<dbReference type="AlphaFoldDB" id="A0A0D0BZV7"/>
<evidence type="ECO:0000259" key="3">
    <source>
        <dbReference type="PROSITE" id="PS50075"/>
    </source>
</evidence>
<keyword evidence="2" id="KW-0597">Phosphoprotein</keyword>
<dbReference type="InterPro" id="IPR020845">
    <property type="entry name" value="AMP-binding_CS"/>
</dbReference>
<dbReference type="EMBL" id="KN834805">
    <property type="protein sequence ID" value="KIK55489.1"/>
    <property type="molecule type" value="Genomic_DNA"/>
</dbReference>
<dbReference type="Gene3D" id="3.40.50.12780">
    <property type="entry name" value="N-terminal domain of ligase-like"/>
    <property type="match status" value="1"/>
</dbReference>
<keyword evidence="1" id="KW-0596">Phosphopantetheine</keyword>
<dbReference type="Gene3D" id="3.40.50.720">
    <property type="entry name" value="NAD(P)-binding Rossmann-like Domain"/>
    <property type="match status" value="1"/>
</dbReference>
<dbReference type="PROSITE" id="PS50075">
    <property type="entry name" value="CARRIER"/>
    <property type="match status" value="1"/>
</dbReference>
<accession>A0A0D0BZV7</accession>
<dbReference type="OrthoDB" id="429813at2759"/>